<evidence type="ECO:0000256" key="7">
    <source>
        <dbReference type="SAM" id="MobiDB-lite"/>
    </source>
</evidence>
<name>A0A316YSS3_9BASI</name>
<dbReference type="STRING" id="215250.A0A316YSS3"/>
<keyword evidence="1" id="KW-0489">Methyltransferase</keyword>
<keyword evidence="6" id="KW-0175">Coiled coil</keyword>
<dbReference type="PROSITE" id="PS50890">
    <property type="entry name" value="PUA"/>
    <property type="match status" value="1"/>
</dbReference>
<dbReference type="OrthoDB" id="423221at2759"/>
<dbReference type="Gene3D" id="3.40.50.10810">
    <property type="entry name" value="Tandem AAA-ATPase domain"/>
    <property type="match status" value="2"/>
</dbReference>
<feature type="compositionally biased region" description="Basic and acidic residues" evidence="7">
    <location>
        <begin position="1558"/>
        <end position="1576"/>
    </location>
</feature>
<protein>
    <recommendedName>
        <fullName evidence="8">Helicase C-terminal domain-containing protein</fullName>
    </recommendedName>
</protein>
<feature type="region of interest" description="Disordered" evidence="7">
    <location>
        <begin position="58"/>
        <end position="245"/>
    </location>
</feature>
<dbReference type="Pfam" id="PF00271">
    <property type="entry name" value="Helicase_C"/>
    <property type="match status" value="1"/>
</dbReference>
<dbReference type="GO" id="GO:0032259">
    <property type="term" value="P:methylation"/>
    <property type="evidence" value="ECO:0007669"/>
    <property type="project" value="UniProtKB-KW"/>
</dbReference>
<dbReference type="PROSITE" id="PS51194">
    <property type="entry name" value="HELICASE_CTER"/>
    <property type="match status" value="1"/>
</dbReference>
<evidence type="ECO:0000256" key="1">
    <source>
        <dbReference type="ARBA" id="ARBA00022603"/>
    </source>
</evidence>
<accession>A0A316YSS3</accession>
<dbReference type="InterPro" id="IPR014001">
    <property type="entry name" value="Helicase_ATP-bd"/>
</dbReference>
<feature type="domain" description="Helicase C-terminal" evidence="8">
    <location>
        <begin position="2092"/>
        <end position="2251"/>
    </location>
</feature>
<feature type="compositionally biased region" description="Basic and acidic residues" evidence="7">
    <location>
        <begin position="67"/>
        <end position="82"/>
    </location>
</feature>
<evidence type="ECO:0000313" key="9">
    <source>
        <dbReference type="EMBL" id="PWN91718.1"/>
    </source>
</evidence>
<dbReference type="GO" id="GO:0005524">
    <property type="term" value="F:ATP binding"/>
    <property type="evidence" value="ECO:0007669"/>
    <property type="project" value="UniProtKB-KW"/>
</dbReference>
<evidence type="ECO:0000313" key="10">
    <source>
        <dbReference type="Proteomes" id="UP000245768"/>
    </source>
</evidence>
<feature type="compositionally biased region" description="Basic and acidic residues" evidence="7">
    <location>
        <begin position="230"/>
        <end position="241"/>
    </location>
</feature>
<keyword evidence="2" id="KW-0808">Transferase</keyword>
<dbReference type="GO" id="GO:0016787">
    <property type="term" value="F:hydrolase activity"/>
    <property type="evidence" value="ECO:0007669"/>
    <property type="project" value="UniProtKB-KW"/>
</dbReference>
<evidence type="ECO:0000256" key="2">
    <source>
        <dbReference type="ARBA" id="ARBA00022679"/>
    </source>
</evidence>
<dbReference type="SUPFAM" id="SSF52540">
    <property type="entry name" value="P-loop containing nucleoside triphosphate hydrolases"/>
    <property type="match status" value="2"/>
</dbReference>
<dbReference type="GeneID" id="37043030"/>
<evidence type="ECO:0000259" key="8">
    <source>
        <dbReference type="PROSITE" id="PS51194"/>
    </source>
</evidence>
<feature type="region of interest" description="Disordered" evidence="7">
    <location>
        <begin position="1"/>
        <end position="44"/>
    </location>
</feature>
<organism evidence="9 10">
    <name type="scientific">Acaromyces ingoldii</name>
    <dbReference type="NCBI Taxonomy" id="215250"/>
    <lineage>
        <taxon>Eukaryota</taxon>
        <taxon>Fungi</taxon>
        <taxon>Dikarya</taxon>
        <taxon>Basidiomycota</taxon>
        <taxon>Ustilaginomycotina</taxon>
        <taxon>Exobasidiomycetes</taxon>
        <taxon>Exobasidiales</taxon>
        <taxon>Cryptobasidiaceae</taxon>
        <taxon>Acaromyces</taxon>
    </lineage>
</organism>
<dbReference type="Pfam" id="PF00176">
    <property type="entry name" value="SNF2-rel_dom"/>
    <property type="match status" value="2"/>
</dbReference>
<dbReference type="SUPFAM" id="SSF53335">
    <property type="entry name" value="S-adenosyl-L-methionine-dependent methyltransferases"/>
    <property type="match status" value="1"/>
</dbReference>
<keyword evidence="10" id="KW-1185">Reference proteome</keyword>
<keyword evidence="4" id="KW-0378">Hydrolase</keyword>
<dbReference type="SMART" id="SM00487">
    <property type="entry name" value="DEXDc"/>
    <property type="match status" value="1"/>
</dbReference>
<feature type="compositionally biased region" description="Acidic residues" evidence="7">
    <location>
        <begin position="146"/>
        <end position="169"/>
    </location>
</feature>
<dbReference type="GO" id="GO:0008168">
    <property type="term" value="F:methyltransferase activity"/>
    <property type="evidence" value="ECO:0007669"/>
    <property type="project" value="UniProtKB-KW"/>
</dbReference>
<dbReference type="GO" id="GO:0006281">
    <property type="term" value="P:DNA repair"/>
    <property type="evidence" value="ECO:0007669"/>
    <property type="project" value="TreeGrafter"/>
</dbReference>
<dbReference type="InterPro" id="IPR038718">
    <property type="entry name" value="SNF2-like_sf"/>
</dbReference>
<dbReference type="GO" id="GO:0005634">
    <property type="term" value="C:nucleus"/>
    <property type="evidence" value="ECO:0007669"/>
    <property type="project" value="TreeGrafter"/>
</dbReference>
<dbReference type="PANTHER" id="PTHR45626">
    <property type="entry name" value="TRANSCRIPTION TERMINATION FACTOR 2-RELATED"/>
    <property type="match status" value="1"/>
</dbReference>
<dbReference type="CDD" id="cd18793">
    <property type="entry name" value="SF2_C_SNF"/>
    <property type="match status" value="1"/>
</dbReference>
<dbReference type="Gene3D" id="3.40.50.150">
    <property type="entry name" value="Vaccinia Virus protein VP39"/>
    <property type="match status" value="1"/>
</dbReference>
<dbReference type="PANTHER" id="PTHR45626:SF26">
    <property type="entry name" value="FAMILY HELICASE, PUTATIVE (AFU_ORTHOLOGUE AFUA_2G09120)-RELATED"/>
    <property type="match status" value="1"/>
</dbReference>
<dbReference type="RefSeq" id="XP_025378916.1">
    <property type="nucleotide sequence ID" value="XM_025521114.1"/>
</dbReference>
<dbReference type="InterPro" id="IPR001525">
    <property type="entry name" value="C5_MeTfrase"/>
</dbReference>
<dbReference type="InterPro" id="IPR027417">
    <property type="entry name" value="P-loop_NTPase"/>
</dbReference>
<feature type="compositionally biased region" description="Basic and acidic residues" evidence="7">
    <location>
        <begin position="198"/>
        <end position="215"/>
    </location>
</feature>
<dbReference type="Pfam" id="PF00145">
    <property type="entry name" value="DNA_methylase"/>
    <property type="match status" value="1"/>
</dbReference>
<dbReference type="Gene3D" id="3.40.50.300">
    <property type="entry name" value="P-loop containing nucleotide triphosphate hydrolases"/>
    <property type="match status" value="1"/>
</dbReference>
<dbReference type="InterPro" id="IPR049730">
    <property type="entry name" value="SNF2/RAD54-like_C"/>
</dbReference>
<keyword evidence="3" id="KW-0547">Nucleotide-binding</keyword>
<keyword evidence="5" id="KW-0067">ATP-binding</keyword>
<evidence type="ECO:0000256" key="5">
    <source>
        <dbReference type="ARBA" id="ARBA00022840"/>
    </source>
</evidence>
<feature type="coiled-coil region" evidence="6">
    <location>
        <begin position="1864"/>
        <end position="1891"/>
    </location>
</feature>
<dbReference type="GO" id="GO:0008094">
    <property type="term" value="F:ATP-dependent activity, acting on DNA"/>
    <property type="evidence" value="ECO:0007669"/>
    <property type="project" value="TreeGrafter"/>
</dbReference>
<evidence type="ECO:0000256" key="3">
    <source>
        <dbReference type="ARBA" id="ARBA00022741"/>
    </source>
</evidence>
<reference evidence="9 10" key="1">
    <citation type="journal article" date="2018" name="Mol. Biol. Evol.">
        <title>Broad Genomic Sampling Reveals a Smut Pathogenic Ancestry of the Fungal Clade Ustilaginomycotina.</title>
        <authorList>
            <person name="Kijpornyongpan T."/>
            <person name="Mondo S.J."/>
            <person name="Barry K."/>
            <person name="Sandor L."/>
            <person name="Lee J."/>
            <person name="Lipzen A."/>
            <person name="Pangilinan J."/>
            <person name="LaButti K."/>
            <person name="Hainaut M."/>
            <person name="Henrissat B."/>
            <person name="Grigoriev I.V."/>
            <person name="Spatafora J.W."/>
            <person name="Aime M.C."/>
        </authorList>
    </citation>
    <scope>NUCLEOTIDE SEQUENCE [LARGE SCALE GENOMIC DNA]</scope>
    <source>
        <strain evidence="9 10">MCA 4198</strain>
    </source>
</reference>
<dbReference type="InterPro" id="IPR050628">
    <property type="entry name" value="SNF2_RAD54_helicase_TF"/>
</dbReference>
<dbReference type="InParanoid" id="A0A316YSS3"/>
<evidence type="ECO:0000256" key="4">
    <source>
        <dbReference type="ARBA" id="ARBA00022801"/>
    </source>
</evidence>
<dbReference type="EMBL" id="KZ819635">
    <property type="protein sequence ID" value="PWN91718.1"/>
    <property type="molecule type" value="Genomic_DNA"/>
</dbReference>
<dbReference type="InterPro" id="IPR000330">
    <property type="entry name" value="SNF2_N"/>
</dbReference>
<evidence type="ECO:0000256" key="6">
    <source>
        <dbReference type="SAM" id="Coils"/>
    </source>
</evidence>
<dbReference type="InterPro" id="IPR001650">
    <property type="entry name" value="Helicase_C-like"/>
</dbReference>
<sequence>MARSHSDSGSGGSSDIRTPADEMPPSKRVKGDSDSPLEGYRFGSDPQVVLHHSGFFSAPAVLSNQPLRKEIKSSAKGKDASKRTPPKPFSKLSKGQSTLSKYFGKRAASPVSTPPKKFPATTPEERQPTPKSKVRPPSPDVYVVSDDVDDDDDDDFDDGMMEEDEEEDRDQISYIDIDEDEEELAARQQRRPKSSSKAKADDATTKKRAQKDLSGIKRPRFVPSISQATQKEKEAKDKEQRGMFPPISDLNDIFADIVKRTPEVENLAKTLEGRPLRVSTMCSGTESPLLALRLMSRAIKELHGIAIEVEHVFSCEIEPYKQAYIERNFAPPILFRDVCELGNDRAHTAYGALVDVPGNVDLLVAGTSCVDFSNLNNKKKGIEDGGESGRTFFGMLDWVKRHQPTIVILENVMSAPWEGVKDEFVSIGYDSAYSTRFDTRNYYVPHTRQRGYLIATKNRKDWYADNWEALARSLARPASCTLESFLLAADDPRIQRVRNQFALGEGFDKGRSVIDWSKCQGRHERAREEEELGKARPFTAWEEGGTCKLSHGAWNEWAMPMPERVLDLLDITVLRLAKQGIDAHYKSRIWELSQNVDRNIASARPGVSNCITPTGMPYLTGRGGPMVGLEALSLQGLPIDELLLTRETNDQLQNLAGNAMSSTVVGTCILAALVIARPDLAKTRENQPAKMDIDLTKGDGDASVKPNGLPGTQVVGHLAEGEHDIISCQAVDMPKLLKCAAASSMRCDCEGRMMTTKLDVYRCKSCDFTTCANCKGRPEHDYELDERERLDPDGFAKMVKAALPMRFLLGGLTTTVIEKLAEGAENKDKKILGLWAARLAEVLSDGVELRFNELLRQRTWLACYSGYGVRLELCLDPTQPHWRLFVEAAPEEAAGSPLRKLLLRPVARMMLDTTARDSKLLDAQWEICLPSQKSFKAELHLKGKLVPTWEASLGLEGDIGKTRRYSAFDLAIPEEVKEKLDTDISGEYQLLAKCGTANGALHVQHGSAKQDARRLFFFLDTDRFKGKEADRFVFSSEIERLPFPKERVVIARCEDGWKLPRAQLFNADYKKEAESAVKETRKSINIFLGGQWAPCDALKVSRPRELRATLAVASSSMSSLLSCREASTIVSSTASIHGTARSLWPHADDLWHEVDLEHRASMTFRALAWLTERVAIPAALLSWMSLGMPSDWEEGCKTPCQDCAPATPDMQWLQLPKKQPIPMENDRQAGPYEQALKRRPAPFVVQLRVDTKQSNEDGVTGKMRIGVNPLTLAHRALARLPLNDSVIGSPSLGWRLSKIDKQQNMFNLPKYTLRSNRGDAEADNPRFFKLELRPEQKRSLTWMLAQESSEIEPFQEEEVAEGMLEPMGWRVEGKASRQVLVKGGVLADAVGYGKTAITLGLIASTRDRPPPVDPTGGFIETKATLIIVPPHLCGQWRTEIIKFLGSKLRVEVIHSKAELNKITVEDLCDARIVIMSITVYKSDAYFEALARLSAANPLPAKEGRFFDSALQLSLAGLRNRVRELKSEGSKKVWESISQRVDFNSDHVTSNHASKRVRGQVDADSKRAEGSKKRQVDESEDEENFIILHDEVEEKKTKRPAIGGGSDIWGLKSLAVRKDWTQMASPPLEAFHWARLVVDEFHYIAEEANRAFSAIRELKSDSTWILSGTPPTADFADVKGIAAFLKVHLGVDDDEDSTKQSVRRGREKERSMVERFRNFVEVRSPAWHHRRQAIGQSFLDKFVRQNVAEIDEIPFKILLRPVRMPAAERACYLELAHTIEALDLRLARRIFKAQSKSASAKKKGADGINDRDERLRRTLGESSGPEEALSRQASHFVLENEESEVHRAPAQNAIEACEFIVGERTRQRDEVLEQLERELEVTKQQHFKLLLERNYRDPDNQAPVKFVKNVESYAWGDEDCQPKLISMLKRLEFTKEGLSLRRAREVAGKTFKAKKPDKNLDWEEEVKVRNMAHLLQRLRNELWSREQSLRYFTMVRDVQKARSLSSKVPDSKLDSGIVCPGDKCELGGRTMTMEQLCLMSVCGHGACHKCMLTNAYVGKCCTQGCHGASKPTSIVRASTLGDDEEQTTFYGMKLAQVATLIKRQIPQEDRVLLFVQFDGLLKKVDEALTRYKIKHIQMKGSAVQRSNMLERFQGGDERVLLLNIADESAAGSNLTVANHVIFLSPLVAEHNQQYFATMEQAKGRAIRFGQTKEVKVWRFFVRETIDTAILEQREALKADEIEGDKVDHGDVIDV</sequence>
<gene>
    <name evidence="9" type="ORF">FA10DRAFT_265564</name>
</gene>
<proteinExistence type="predicted"/>
<feature type="region of interest" description="Disordered" evidence="7">
    <location>
        <begin position="1547"/>
        <end position="1579"/>
    </location>
</feature>
<dbReference type="Proteomes" id="UP000245768">
    <property type="component" value="Unassembled WGS sequence"/>
</dbReference>
<dbReference type="InterPro" id="IPR029063">
    <property type="entry name" value="SAM-dependent_MTases_sf"/>
</dbReference>